<dbReference type="Pfam" id="PF04116">
    <property type="entry name" value="FA_hydroxylase"/>
    <property type="match status" value="1"/>
</dbReference>
<dbReference type="KEGG" id="spap:H3Z74_13740"/>
<feature type="transmembrane region" description="Helical" evidence="5">
    <location>
        <begin position="24"/>
        <end position="46"/>
    </location>
</feature>
<dbReference type="EMBL" id="CP061038">
    <property type="protein sequence ID" value="QNQ07861.1"/>
    <property type="molecule type" value="Genomic_DNA"/>
</dbReference>
<evidence type="ECO:0000256" key="3">
    <source>
        <dbReference type="ARBA" id="ARBA00022989"/>
    </source>
</evidence>
<feature type="transmembrane region" description="Helical" evidence="5">
    <location>
        <begin position="67"/>
        <end position="88"/>
    </location>
</feature>
<evidence type="ECO:0000259" key="6">
    <source>
        <dbReference type="Pfam" id="PF04116"/>
    </source>
</evidence>
<dbReference type="RefSeq" id="WP_187760208.1">
    <property type="nucleotide sequence ID" value="NZ_CP061038.1"/>
</dbReference>
<dbReference type="Proteomes" id="UP000516148">
    <property type="component" value="Chromosome"/>
</dbReference>
<protein>
    <submittedName>
        <fullName evidence="7">Sterol desaturase family protein</fullName>
    </submittedName>
</protein>
<evidence type="ECO:0000313" key="8">
    <source>
        <dbReference type="Proteomes" id="UP000516148"/>
    </source>
</evidence>
<comment type="subcellular location">
    <subcellularLocation>
        <location evidence="1">Membrane</location>
    </subcellularLocation>
</comment>
<keyword evidence="8" id="KW-1185">Reference proteome</keyword>
<evidence type="ECO:0000313" key="7">
    <source>
        <dbReference type="EMBL" id="QNQ07861.1"/>
    </source>
</evidence>
<dbReference type="GO" id="GO:0016491">
    <property type="term" value="F:oxidoreductase activity"/>
    <property type="evidence" value="ECO:0007669"/>
    <property type="project" value="InterPro"/>
</dbReference>
<dbReference type="GO" id="GO:0016020">
    <property type="term" value="C:membrane"/>
    <property type="evidence" value="ECO:0007669"/>
    <property type="project" value="UniProtKB-SubCell"/>
</dbReference>
<evidence type="ECO:0000256" key="5">
    <source>
        <dbReference type="SAM" id="Phobius"/>
    </source>
</evidence>
<organism evidence="7 8">
    <name type="scientific">Sphingomonas alpina</name>
    <dbReference type="NCBI Taxonomy" id="653931"/>
    <lineage>
        <taxon>Bacteria</taxon>
        <taxon>Pseudomonadati</taxon>
        <taxon>Pseudomonadota</taxon>
        <taxon>Alphaproteobacteria</taxon>
        <taxon>Sphingomonadales</taxon>
        <taxon>Sphingomonadaceae</taxon>
        <taxon>Sphingomonas</taxon>
    </lineage>
</organism>
<proteinExistence type="predicted"/>
<feature type="transmembrane region" description="Helical" evidence="5">
    <location>
        <begin position="100"/>
        <end position="119"/>
    </location>
</feature>
<dbReference type="InterPro" id="IPR050307">
    <property type="entry name" value="Sterol_Desaturase_Related"/>
</dbReference>
<dbReference type="InterPro" id="IPR006694">
    <property type="entry name" value="Fatty_acid_hydroxylase"/>
</dbReference>
<feature type="domain" description="Fatty acid hydroxylase" evidence="6">
    <location>
        <begin position="106"/>
        <end position="245"/>
    </location>
</feature>
<keyword evidence="4 5" id="KW-0472">Membrane</keyword>
<evidence type="ECO:0000256" key="1">
    <source>
        <dbReference type="ARBA" id="ARBA00004370"/>
    </source>
</evidence>
<reference evidence="7 8" key="1">
    <citation type="submission" date="2020-09" db="EMBL/GenBank/DDBJ databases">
        <title>Sphingomonas sp., a new species isolated from pork steak.</title>
        <authorList>
            <person name="Heidler von Heilborn D."/>
        </authorList>
    </citation>
    <scope>NUCLEOTIDE SEQUENCE [LARGE SCALE GENOMIC DNA]</scope>
    <source>
        <strain evidence="8">S8-3T</strain>
    </source>
</reference>
<dbReference type="GO" id="GO:0008610">
    <property type="term" value="P:lipid biosynthetic process"/>
    <property type="evidence" value="ECO:0007669"/>
    <property type="project" value="InterPro"/>
</dbReference>
<name>A0A7H0LDV8_9SPHN</name>
<gene>
    <name evidence="7" type="ORF">H3Z74_13740</name>
</gene>
<feature type="transmembrane region" description="Helical" evidence="5">
    <location>
        <begin position="161"/>
        <end position="186"/>
    </location>
</feature>
<dbReference type="GO" id="GO:0005506">
    <property type="term" value="F:iron ion binding"/>
    <property type="evidence" value="ECO:0007669"/>
    <property type="project" value="InterPro"/>
</dbReference>
<dbReference type="PANTHER" id="PTHR11863">
    <property type="entry name" value="STEROL DESATURASE"/>
    <property type="match status" value="1"/>
</dbReference>
<accession>A0A7H0LDV8</accession>
<keyword evidence="3 5" id="KW-1133">Transmembrane helix</keyword>
<keyword evidence="2 5" id="KW-0812">Transmembrane</keyword>
<dbReference type="AlphaFoldDB" id="A0A7H0LDV8"/>
<sequence length="270" mass="31065">MIETLIEIVRTFAAHWFFGFQEELIRYLVAAAGVTAIFWLARRYIAARRIQQRVATMADRRREIFQSIRTVAIFPFVGLLTVAAVGLGLGQVDFGPPDPLILIIQVVVIILAHDTYFYWMHRMLHLRAMFRRAHAAHHNSRTPTSWAAYSFAPIESVTEALFGPIILIAMSWIVPIYPIAGLFFAAHQMLRNVLGHSGHELAWSGFTRSRWTGWLTTTTHHDLHHSEGRYNFGIYFTWWDRMMGTEHPRYHEKFEAVVSRGKTSTDPVTA</sequence>
<evidence type="ECO:0000256" key="4">
    <source>
        <dbReference type="ARBA" id="ARBA00023136"/>
    </source>
</evidence>
<evidence type="ECO:0000256" key="2">
    <source>
        <dbReference type="ARBA" id="ARBA00022692"/>
    </source>
</evidence>